<feature type="region of interest" description="Disordered" evidence="5">
    <location>
        <begin position="250"/>
        <end position="271"/>
    </location>
</feature>
<dbReference type="Proteomes" id="UP000224080">
    <property type="component" value="Unassembled WGS sequence"/>
</dbReference>
<accession>A0A2B7WRD1</accession>
<protein>
    <submittedName>
        <fullName evidence="6">ATP synthase mitochondrial F1 complex assembly factor 1</fullName>
    </submittedName>
</protein>
<evidence type="ECO:0000256" key="4">
    <source>
        <dbReference type="ARBA" id="ARBA00023128"/>
    </source>
</evidence>
<evidence type="ECO:0000256" key="2">
    <source>
        <dbReference type="ARBA" id="ARBA00009116"/>
    </source>
</evidence>
<dbReference type="PANTHER" id="PTHR13126:SF0">
    <property type="entry name" value="ATP SYNTHASE MITOCHONDRIAL F1 COMPLEX ASSEMBLY FACTOR 1"/>
    <property type="match status" value="1"/>
</dbReference>
<name>A0A2B7WRD1_9EURO</name>
<dbReference type="PANTHER" id="PTHR13126">
    <property type="entry name" value="CHAPERONE ATP11"/>
    <property type="match status" value="1"/>
</dbReference>
<organism evidence="6 7">
    <name type="scientific">Blastomyces parvus</name>
    <dbReference type="NCBI Taxonomy" id="2060905"/>
    <lineage>
        <taxon>Eukaryota</taxon>
        <taxon>Fungi</taxon>
        <taxon>Dikarya</taxon>
        <taxon>Ascomycota</taxon>
        <taxon>Pezizomycotina</taxon>
        <taxon>Eurotiomycetes</taxon>
        <taxon>Eurotiomycetidae</taxon>
        <taxon>Onygenales</taxon>
        <taxon>Ajellomycetaceae</taxon>
        <taxon>Blastomyces</taxon>
    </lineage>
</organism>
<dbReference type="GO" id="GO:0033615">
    <property type="term" value="P:mitochondrial proton-transporting ATP synthase complex assembly"/>
    <property type="evidence" value="ECO:0007669"/>
    <property type="project" value="TreeGrafter"/>
</dbReference>
<keyword evidence="4" id="KW-0496">Mitochondrion</keyword>
<evidence type="ECO:0000256" key="3">
    <source>
        <dbReference type="ARBA" id="ARBA00022946"/>
    </source>
</evidence>
<feature type="compositionally biased region" description="Low complexity" evidence="5">
    <location>
        <begin position="141"/>
        <end position="166"/>
    </location>
</feature>
<keyword evidence="3" id="KW-0809">Transit peptide</keyword>
<evidence type="ECO:0000256" key="5">
    <source>
        <dbReference type="SAM" id="MobiDB-lite"/>
    </source>
</evidence>
<reference evidence="6 7" key="1">
    <citation type="submission" date="2017-10" db="EMBL/GenBank/DDBJ databases">
        <title>Comparative genomics in systemic dimorphic fungi from Ajellomycetaceae.</title>
        <authorList>
            <person name="Munoz J.F."/>
            <person name="Mcewen J.G."/>
            <person name="Clay O.K."/>
            <person name="Cuomo C.A."/>
        </authorList>
    </citation>
    <scope>NUCLEOTIDE SEQUENCE [LARGE SCALE GENOMIC DNA]</scope>
    <source>
        <strain evidence="6 7">UAMH130</strain>
    </source>
</reference>
<comment type="similarity">
    <text evidence="2">Belongs to the ATP11 family.</text>
</comment>
<dbReference type="EMBL" id="PDNC01000107">
    <property type="protein sequence ID" value="PGG99050.1"/>
    <property type="molecule type" value="Genomic_DNA"/>
</dbReference>
<evidence type="ECO:0000256" key="1">
    <source>
        <dbReference type="ARBA" id="ARBA00004173"/>
    </source>
</evidence>
<evidence type="ECO:0000313" key="6">
    <source>
        <dbReference type="EMBL" id="PGG99050.1"/>
    </source>
</evidence>
<evidence type="ECO:0000313" key="7">
    <source>
        <dbReference type="Proteomes" id="UP000224080"/>
    </source>
</evidence>
<feature type="compositionally biased region" description="Polar residues" evidence="5">
    <location>
        <begin position="167"/>
        <end position="184"/>
    </location>
</feature>
<dbReference type="InterPro" id="IPR010591">
    <property type="entry name" value="ATP11"/>
</dbReference>
<dbReference type="Pfam" id="PF06644">
    <property type="entry name" value="ATP11"/>
    <property type="match status" value="1"/>
</dbReference>
<dbReference type="OrthoDB" id="16535at2759"/>
<dbReference type="STRING" id="2060905.A0A2B7WRD1"/>
<dbReference type="GO" id="GO:0005739">
    <property type="term" value="C:mitochondrion"/>
    <property type="evidence" value="ECO:0007669"/>
    <property type="project" value="UniProtKB-SubCell"/>
</dbReference>
<keyword evidence="7" id="KW-1185">Reference proteome</keyword>
<gene>
    <name evidence="6" type="ORF">GX51_06467</name>
</gene>
<dbReference type="AlphaFoldDB" id="A0A2B7WRD1"/>
<feature type="region of interest" description="Disordered" evidence="5">
    <location>
        <begin position="139"/>
        <end position="186"/>
    </location>
</feature>
<sequence>MPDPPLNPNRAAAVVTGGLAIKILVWPTSDSRAGAQQSSYSPRRCTVSHFRASSVAMSSLRAPVVKNIVRSGRPLLPHAQRRWAQVHDVRYLTTHHDSNRVIDRYKDKLDRKAKQEGYSSISALQEAYQDKIKDLKTKAESIPQPVPSTSQSSSASPSPETHSPTTAQSTQSIKDPSSLKSQTPGIKPLSSYIDIEKILTLPAKEIETLWRLRHAANSRSICAAIPIDTYLRIVATARQNPQFVLPLPRTAESSQPDEMNGGSAAAAADPTESASTGADIHFLQWAFHPPAGATTSPPAPTTTNASPPTLNTHTSTVLFTHLASYKLHGAYSQPHTIITHHLDLADKAGLVLMNGSVVEDRGVSVDEAKLLVMWLQRFYDWGADGKQAGKKADLVRMFTQGDVNGFKLEYLMEEAQRI</sequence>
<comment type="subcellular location">
    <subcellularLocation>
        <location evidence="1">Mitochondrion</location>
    </subcellularLocation>
</comment>
<comment type="caution">
    <text evidence="6">The sequence shown here is derived from an EMBL/GenBank/DDBJ whole genome shotgun (WGS) entry which is preliminary data.</text>
</comment>
<proteinExistence type="inferred from homology"/>